<accession>H5TVZ6</accession>
<reference evidence="1 2" key="1">
    <citation type="submission" date="2012-02" db="EMBL/GenBank/DDBJ databases">
        <title>Whole genome shotgun sequence of Gordonia sputi NBRC 100414.</title>
        <authorList>
            <person name="Yoshida I."/>
            <person name="Hosoyama A."/>
            <person name="Tsuchikane K."/>
            <person name="Katsumata H."/>
            <person name="Yamazaki S."/>
            <person name="Fujita N."/>
        </authorList>
    </citation>
    <scope>NUCLEOTIDE SEQUENCE [LARGE SCALE GENOMIC DNA]</scope>
    <source>
        <strain evidence="1 2">NBRC 100414</strain>
    </source>
</reference>
<evidence type="ECO:0000313" key="1">
    <source>
        <dbReference type="EMBL" id="GAB37654.1"/>
    </source>
</evidence>
<dbReference type="EMBL" id="BAFC01000021">
    <property type="protein sequence ID" value="GAB37654.1"/>
    <property type="molecule type" value="Genomic_DNA"/>
</dbReference>
<gene>
    <name evidence="1" type="ORF">GOSPT_021_00010</name>
</gene>
<dbReference type="RefSeq" id="WP_005202598.1">
    <property type="nucleotide sequence ID" value="NZ_BAFC01000021.1"/>
</dbReference>
<sequence length="64" mass="6910">MSTGQSTQFVADPKLKLVFPILCPKDTRTVMLLNACDTRNAAGRTARNTDPARPVLVVLGIVVQ</sequence>
<feature type="non-terminal residue" evidence="1">
    <location>
        <position position="64"/>
    </location>
</feature>
<name>H5TVZ6_9ACTN</name>
<dbReference type="Proteomes" id="UP000005845">
    <property type="component" value="Unassembled WGS sequence"/>
</dbReference>
<dbReference type="AlphaFoldDB" id="H5TVZ6"/>
<keyword evidence="2" id="KW-1185">Reference proteome</keyword>
<protein>
    <submittedName>
        <fullName evidence="1">Uncharacterized protein</fullName>
    </submittedName>
</protein>
<evidence type="ECO:0000313" key="2">
    <source>
        <dbReference type="Proteomes" id="UP000005845"/>
    </source>
</evidence>
<organism evidence="1 2">
    <name type="scientific">Gordonia sputi NBRC 100414</name>
    <dbReference type="NCBI Taxonomy" id="1089453"/>
    <lineage>
        <taxon>Bacteria</taxon>
        <taxon>Bacillati</taxon>
        <taxon>Actinomycetota</taxon>
        <taxon>Actinomycetes</taxon>
        <taxon>Mycobacteriales</taxon>
        <taxon>Gordoniaceae</taxon>
        <taxon>Gordonia</taxon>
    </lineage>
</organism>
<comment type="caution">
    <text evidence="1">The sequence shown here is derived from an EMBL/GenBank/DDBJ whole genome shotgun (WGS) entry which is preliminary data.</text>
</comment>
<proteinExistence type="predicted"/>